<feature type="compositionally biased region" description="Polar residues" evidence="1">
    <location>
        <begin position="23"/>
        <end position="36"/>
    </location>
</feature>
<dbReference type="KEGG" id="ker:91101765"/>
<keyword evidence="3" id="KW-1185">Reference proteome</keyword>
<feature type="compositionally biased region" description="Basic and acidic residues" evidence="1">
    <location>
        <begin position="37"/>
        <end position="46"/>
    </location>
</feature>
<evidence type="ECO:0000313" key="3">
    <source>
        <dbReference type="Proteomes" id="UP001358614"/>
    </source>
</evidence>
<organism evidence="2 3">
    <name type="scientific">Kwoniella europaea PYCC6329</name>
    <dbReference type="NCBI Taxonomy" id="1423913"/>
    <lineage>
        <taxon>Eukaryota</taxon>
        <taxon>Fungi</taxon>
        <taxon>Dikarya</taxon>
        <taxon>Basidiomycota</taxon>
        <taxon>Agaricomycotina</taxon>
        <taxon>Tremellomycetes</taxon>
        <taxon>Tremellales</taxon>
        <taxon>Cryptococcaceae</taxon>
        <taxon>Kwoniella</taxon>
    </lineage>
</organism>
<dbReference type="Proteomes" id="UP001358614">
    <property type="component" value="Chromosome 1"/>
</dbReference>
<reference evidence="2 3" key="1">
    <citation type="submission" date="2024-01" db="EMBL/GenBank/DDBJ databases">
        <title>Comparative genomics of Cryptococcus and Kwoniella reveals pathogenesis evolution and contrasting modes of karyotype evolution via chromosome fusion or intercentromeric recombination.</title>
        <authorList>
            <person name="Coelho M.A."/>
            <person name="David-Palma M."/>
            <person name="Shea T."/>
            <person name="Bowers K."/>
            <person name="McGinley-Smith S."/>
            <person name="Mohammad A.W."/>
            <person name="Gnirke A."/>
            <person name="Yurkov A.M."/>
            <person name="Nowrousian M."/>
            <person name="Sun S."/>
            <person name="Cuomo C.A."/>
            <person name="Heitman J."/>
        </authorList>
    </citation>
    <scope>NUCLEOTIDE SEQUENCE [LARGE SCALE GENOMIC DNA]</scope>
    <source>
        <strain evidence="2 3">PYCC6329</strain>
    </source>
</reference>
<dbReference type="AlphaFoldDB" id="A0AAX4KH53"/>
<proteinExistence type="predicted"/>
<feature type="region of interest" description="Disordered" evidence="1">
    <location>
        <begin position="1"/>
        <end position="61"/>
    </location>
</feature>
<evidence type="ECO:0000256" key="1">
    <source>
        <dbReference type="SAM" id="MobiDB-lite"/>
    </source>
</evidence>
<protein>
    <submittedName>
        <fullName evidence="2">Uncharacterized protein</fullName>
    </submittedName>
</protein>
<feature type="compositionally biased region" description="Low complexity" evidence="1">
    <location>
        <begin position="1"/>
        <end position="20"/>
    </location>
</feature>
<gene>
    <name evidence="2" type="ORF">V865_002961</name>
</gene>
<accession>A0AAX4KH53</accession>
<dbReference type="GeneID" id="91101765"/>
<sequence length="130" mass="12659">MGNTSTKPSKTHPTSLPPKKNGMFSSWENRFQARQNDQMHETLQEARKRRKQKEAERNGLLMEGGFHLVDAGAGLGQLLSTSSDPSGGGGHSAGASACGGGSSGGGGGGGHSSSGGGSGCGGGGGGGGGC</sequence>
<dbReference type="RefSeq" id="XP_066082857.1">
    <property type="nucleotide sequence ID" value="XM_066226760.1"/>
</dbReference>
<evidence type="ECO:0000313" key="2">
    <source>
        <dbReference type="EMBL" id="WWD04890.1"/>
    </source>
</evidence>
<feature type="compositionally biased region" description="Gly residues" evidence="1">
    <location>
        <begin position="86"/>
        <end position="130"/>
    </location>
</feature>
<dbReference type="EMBL" id="CP144089">
    <property type="protein sequence ID" value="WWD04890.1"/>
    <property type="molecule type" value="Genomic_DNA"/>
</dbReference>
<name>A0AAX4KH53_9TREE</name>
<feature type="region of interest" description="Disordered" evidence="1">
    <location>
        <begin position="76"/>
        <end position="130"/>
    </location>
</feature>